<feature type="region of interest" description="Disordered" evidence="2">
    <location>
        <begin position="1955"/>
        <end position="1983"/>
    </location>
</feature>
<feature type="region of interest" description="Disordered" evidence="2">
    <location>
        <begin position="2297"/>
        <end position="2339"/>
    </location>
</feature>
<feature type="compositionally biased region" description="Low complexity" evidence="2">
    <location>
        <begin position="2303"/>
        <end position="2316"/>
    </location>
</feature>
<feature type="compositionally biased region" description="Polar residues" evidence="2">
    <location>
        <begin position="2244"/>
        <end position="2257"/>
    </location>
</feature>
<feature type="coiled-coil region" evidence="1">
    <location>
        <begin position="1042"/>
        <end position="1079"/>
    </location>
</feature>
<dbReference type="HOGENOM" id="CLU_228902_0_0_1"/>
<feature type="coiled-coil region" evidence="1">
    <location>
        <begin position="36"/>
        <end position="66"/>
    </location>
</feature>
<feature type="region of interest" description="Disordered" evidence="2">
    <location>
        <begin position="1332"/>
        <end position="1382"/>
    </location>
</feature>
<reference evidence="4" key="1">
    <citation type="journal article" date="2006" name="PLoS Biol.">
        <title>Macronuclear genome sequence of the ciliate Tetrahymena thermophila, a model eukaryote.</title>
        <authorList>
            <person name="Eisen J.A."/>
            <person name="Coyne R.S."/>
            <person name="Wu M."/>
            <person name="Wu D."/>
            <person name="Thiagarajan M."/>
            <person name="Wortman J.R."/>
            <person name="Badger J.H."/>
            <person name="Ren Q."/>
            <person name="Amedeo P."/>
            <person name="Jones K.M."/>
            <person name="Tallon L.J."/>
            <person name="Delcher A.L."/>
            <person name="Salzberg S.L."/>
            <person name="Silva J.C."/>
            <person name="Haas B.J."/>
            <person name="Majoros W.H."/>
            <person name="Farzad M."/>
            <person name="Carlton J.M."/>
            <person name="Smith R.K. Jr."/>
            <person name="Garg J."/>
            <person name="Pearlman R.E."/>
            <person name="Karrer K.M."/>
            <person name="Sun L."/>
            <person name="Manning G."/>
            <person name="Elde N.C."/>
            <person name="Turkewitz A.P."/>
            <person name="Asai D.J."/>
            <person name="Wilkes D.E."/>
            <person name="Wang Y."/>
            <person name="Cai H."/>
            <person name="Collins K."/>
            <person name="Stewart B.A."/>
            <person name="Lee S.R."/>
            <person name="Wilamowska K."/>
            <person name="Weinberg Z."/>
            <person name="Ruzzo W.L."/>
            <person name="Wloga D."/>
            <person name="Gaertig J."/>
            <person name="Frankel J."/>
            <person name="Tsao C.-C."/>
            <person name="Gorovsky M.A."/>
            <person name="Keeling P.J."/>
            <person name="Waller R.F."/>
            <person name="Patron N.J."/>
            <person name="Cherry J.M."/>
            <person name="Stover N.A."/>
            <person name="Krieger C.J."/>
            <person name="del Toro C."/>
            <person name="Ryder H.F."/>
            <person name="Williamson S.C."/>
            <person name="Barbeau R.A."/>
            <person name="Hamilton E.P."/>
            <person name="Orias E."/>
        </authorList>
    </citation>
    <scope>NUCLEOTIDE SEQUENCE [LARGE SCALE GENOMIC DNA]</scope>
    <source>
        <strain evidence="4">SB210</strain>
    </source>
</reference>
<feature type="coiled-coil region" evidence="1">
    <location>
        <begin position="372"/>
        <end position="479"/>
    </location>
</feature>
<feature type="region of interest" description="Disordered" evidence="2">
    <location>
        <begin position="1088"/>
        <end position="1118"/>
    </location>
</feature>
<feature type="region of interest" description="Disordered" evidence="2">
    <location>
        <begin position="2043"/>
        <end position="2064"/>
    </location>
</feature>
<feature type="region of interest" description="Disordered" evidence="2">
    <location>
        <begin position="1458"/>
        <end position="1481"/>
    </location>
</feature>
<dbReference type="RefSeq" id="XP_001012062.2">
    <property type="nucleotide sequence ID" value="XM_001012062.2"/>
</dbReference>
<feature type="coiled-coil region" evidence="1">
    <location>
        <begin position="1563"/>
        <end position="1590"/>
    </location>
</feature>
<sequence>MEQEDLFSSSSKKFRKNNHNEDESVDMINMDYDSGIKGQKNQLRKYIEDFARLEDIEQKLDELQDSLSSLDPNVLIDLTSKLNIGKEIQMEVAEMMQNIEDNNQYSAYFQISFAEFKRAQEMLDQMQQYKLNMVSESQQLTFLIQIKEFLEKLMKALKMTVNVGRKGGKETDKEIKQFDENLKFIQAGILSDDSLGEKLELDQLNGLYVDLLSAIDLAQKLPEKSRNSKIKLVKFLEDKFTEAIWINKATDLKNSDTTSVIQMSFSKFNDLLRQVPKENQKAQQLLKELDAMKEKYLAYANLFKDLETIIDEKKISFLPSDQLKTLSTKLQQASSKYKEVPYALKLDLKQKQQFVERIQDSINWSINAKGILEERVQNVEKLEQILIEQTQKQLQPSQKLLIKDINERISAVKKCDSQLNQIKEQIEQYNQSKQQEQKNKYQVQVFIELFDTYKDLNQYIELESQLNQVEDFLKKYQDEEFTILKLTKNWMSSLNEQNLELKSFKSDLENVSSLIKKSIFEWNKYEANIQGLELAIQIKEIIQTSQEESMNEKSDMIDEDKKLSWKSVLRLKEQLAALEQKDNYVIKNFDGRNVFLKSIEDYQLAKQDLDNIGKKSITQERFDEICSIIQNTFIHSPNDQQRLMKIKQLKEKIYNEMREFEVCYVKKEKVDIKRIFDVLESIKLSGLKLDDKKVQLEKKIHIANQIIRIVKTSANFDVDKIIEQYNNQSVQIEQMEEMITENKQVNNDLEDFQEKIIYSFDDYEDLMEIYQKIGSVKLHFTRKRPYLLLKQKIFSLLTILIWKSWSENKPLFGFNYNSLKSILNDSELYDEFIILNKAKIKQLNIFTQEKQQKAQMPKIQRNSQKENEMQIEDLPSTETKVKKIEELSAQEIVMDLEKDKEDIEKDNKDDNEEKIYLGDEENNNITDEPKNARQQECGGAEEQIMQQELNQQEEIEEELISQEKKLKSIQEIIVDERVQVEISILKECRDLIKSMWDQVMKRVRYIREAQKSAEIEKLENEYAYQLGCVDLMDILIEQKILVQGKEELYEQEQLKKKKLEEQQNQMKEQQYQAAQYFAQTQLQIQQQKNNNKTMKKSQNVNQSTNVVQSQTNQQVPNSSDSAVEKILATQSFAQFDQKKIKIAKKIIGSMISNPHYKDLNHRIIENTVSYLIKKIVQFQYTQDYIEQIFEFFNELKEDVYLAEQYRKESFSFKSFSTMMRLQSNKLQDNIKIKKRKLNEDQQQVSQQGQELEIQLEKQQKGISLDDVYCNTVKKAPSKIIDHDEYVKLNYRFSNTQIKDPLFKEFYRLLQSKETLAQFRKYQQELQRIAGEADFQAGQYNGNETEEEDEEEENKKKSIKSSKNKSSLSSIGSKSKLAGQFSSEDEEDYQQEIIQSHPSVLKYIKDDRVKKLIDPIKEEEMDSFIDFCNNQLRQKLTKELGQIRIMYNPLTNDEEYIKHQKGSKNDASGYETDDGDEKNKYDPEQIKNQKNIYSIYQGQIHLRPDTNQVPLEVTCIIESTEALLKECPVFKYGDMIKQSGESEMLETKEFLIRSYKCETILSLFGSIESDNEEAQKQLDSLAQDLKNRDRVSIALWNTATKMYIFHKKLFERDHCGNRIQKKLNLSSSELCFAIIFKSTSCKPEEIESITKITDPVLYAQSPSDFLELQAIKTAQKRENEEFRDMNKENLFDSSEKPKFKKPLPKYKKDTVLKIYLPLKESESNIKENQSKNTLSLLVKPRTKEIEKKIEYAVQKHQFQSNFVRQQPPLRVTQTPEYNPQIDEILRRRVQGKRTGKKSIMLDDLKLKVKDPNNQKPNLLEQSQFNEILPTTNKKFSMSKKSVTISDKIQEEEDLQQQQYNDDLGYNDNDYGGINDYQENQFQEVTPFEVNPVRKTELSSVSSLHYNKSVSSKQSKSILSNKMSSVSSLSSQYKDNFNRKPKSYIEEDYLTQVNTYQNSRQPKQSVMALMGQDSNSEQEEEQENQDYLQKKVIEQANRNMQLLSEDSQTPIYSKSSISSLSEESMAKNNQKLQELASILDQMKTNTAQNERKASTSSISVSQFEGSLNGDSNFSKVSSIKSRRPYSTVSKNTLKSVSYNDESNQQFQEDFQLDSQEMDQEEPQYYHQNNQYQNKFNFNNRNKIANNYLEPEESDYKPSDISSLPSSDQSNSRFAQPKFTSQGKFPQTKLQFQKNSNYDNKENTFYNNQRDLENDGILTPQLSLSKDSYSKLSVPSLSSYSGKRSHNTFNSNQNQPAFNKSSKFSISSYHSNRTQQYSEDLDYEKQTPVLENFVNNTFRNDNTAQNFNSSRNFNNNNNNPTNYQRHQQNNSYQTNNQSQRRPLNTQPQAYIYEQDSYQYNSKVFNKSMQKSIHKNQSAFNIQNYYNEDDQQQSEPSSINSKIYEEQILDFRDQLDSLLQTIKHKKFMHQQ</sequence>
<dbReference type="KEGG" id="tet:TTHERM_00985110"/>
<proteinExistence type="predicted"/>
<keyword evidence="1" id="KW-0175">Coiled coil</keyword>
<feature type="coiled-coil region" evidence="1">
    <location>
        <begin position="275"/>
        <end position="302"/>
    </location>
</feature>
<dbReference type="InParanoid" id="Q233W7"/>
<evidence type="ECO:0000313" key="4">
    <source>
        <dbReference type="Proteomes" id="UP000009168"/>
    </source>
</evidence>
<feature type="region of interest" description="Disordered" evidence="2">
    <location>
        <begin position="1"/>
        <end position="26"/>
    </location>
</feature>
<organism evidence="3 4">
    <name type="scientific">Tetrahymena thermophila (strain SB210)</name>
    <dbReference type="NCBI Taxonomy" id="312017"/>
    <lineage>
        <taxon>Eukaryota</taxon>
        <taxon>Sar</taxon>
        <taxon>Alveolata</taxon>
        <taxon>Ciliophora</taxon>
        <taxon>Intramacronucleata</taxon>
        <taxon>Oligohymenophorea</taxon>
        <taxon>Hymenostomatida</taxon>
        <taxon>Tetrahymenina</taxon>
        <taxon>Tetrahymenidae</taxon>
        <taxon>Tetrahymena</taxon>
    </lineage>
</organism>
<evidence type="ECO:0000256" key="2">
    <source>
        <dbReference type="SAM" id="MobiDB-lite"/>
    </source>
</evidence>
<accession>Q233W7</accession>
<feature type="coiled-coil region" evidence="1">
    <location>
        <begin position="945"/>
        <end position="972"/>
    </location>
</feature>
<feature type="compositionally biased region" description="Low complexity" evidence="2">
    <location>
        <begin position="2156"/>
        <end position="2169"/>
    </location>
</feature>
<feature type="compositionally biased region" description="Polar residues" evidence="2">
    <location>
        <begin position="2175"/>
        <end position="2206"/>
    </location>
</feature>
<evidence type="ECO:0000313" key="3">
    <source>
        <dbReference type="EMBL" id="EAR91817.2"/>
    </source>
</evidence>
<dbReference type="GeneID" id="7846630"/>
<feature type="compositionally biased region" description="Low complexity" evidence="2">
    <location>
        <begin position="2324"/>
        <end position="2336"/>
    </location>
</feature>
<feature type="region of interest" description="Disordered" evidence="2">
    <location>
        <begin position="2230"/>
        <end position="2257"/>
    </location>
</feature>
<feature type="coiled-coil region" evidence="1">
    <location>
        <begin position="718"/>
        <end position="755"/>
    </location>
</feature>
<name>Q233W7_TETTS</name>
<feature type="compositionally biased region" description="Low complexity" evidence="2">
    <location>
        <begin position="1363"/>
        <end position="1376"/>
    </location>
</feature>
<feature type="region of interest" description="Disordered" evidence="2">
    <location>
        <begin position="2149"/>
        <end position="2209"/>
    </location>
</feature>
<dbReference type="EMBL" id="GG662768">
    <property type="protein sequence ID" value="EAR91817.2"/>
    <property type="molecule type" value="Genomic_DNA"/>
</dbReference>
<feature type="coiled-coil region" evidence="1">
    <location>
        <begin position="1223"/>
        <end position="1254"/>
    </location>
</feature>
<gene>
    <name evidence="3" type="ORF">TTHERM_00985110</name>
</gene>
<dbReference type="Proteomes" id="UP000009168">
    <property type="component" value="Unassembled WGS sequence"/>
</dbReference>
<keyword evidence="4" id="KW-1185">Reference proteome</keyword>
<feature type="compositionally biased region" description="Basic and acidic residues" evidence="2">
    <location>
        <begin position="903"/>
        <end position="917"/>
    </location>
</feature>
<evidence type="ECO:0000256" key="1">
    <source>
        <dbReference type="SAM" id="Coils"/>
    </source>
</evidence>
<feature type="region of interest" description="Disordered" evidence="2">
    <location>
        <begin position="903"/>
        <end position="934"/>
    </location>
</feature>
<protein>
    <submittedName>
        <fullName evidence="3">Uncharacterized protein</fullName>
    </submittedName>
</protein>